<feature type="signal peptide" evidence="3">
    <location>
        <begin position="1"/>
        <end position="23"/>
    </location>
</feature>
<dbReference type="SUPFAM" id="SSF54995">
    <property type="entry name" value="Ribosomal protein S6"/>
    <property type="match status" value="1"/>
</dbReference>
<dbReference type="HAMAP" id="MF_00360">
    <property type="entry name" value="Ribosomal_bS6"/>
    <property type="match status" value="1"/>
</dbReference>
<feature type="region of interest" description="Disordered" evidence="2">
    <location>
        <begin position="140"/>
        <end position="193"/>
    </location>
</feature>
<dbReference type="Proteomes" id="UP000799049">
    <property type="component" value="Unassembled WGS sequence"/>
</dbReference>
<feature type="chain" id="PRO_5035482511" evidence="3">
    <location>
        <begin position="24"/>
        <end position="193"/>
    </location>
</feature>
<dbReference type="OrthoDB" id="268530at2759"/>
<organism evidence="4 5">
    <name type="scientific">Andalucia godoyi</name>
    <name type="common">Flagellate</name>
    <dbReference type="NCBI Taxonomy" id="505711"/>
    <lineage>
        <taxon>Eukaryota</taxon>
        <taxon>Discoba</taxon>
        <taxon>Jakobida</taxon>
        <taxon>Andalucina</taxon>
        <taxon>Andaluciidae</taxon>
        <taxon>Andalucia</taxon>
    </lineage>
</organism>
<reference evidence="4" key="1">
    <citation type="submission" date="2019-09" db="EMBL/GenBank/DDBJ databases">
        <title>The Mitochondrial Proteome of the Jakobid, Andalucia godoyi, a Protist With the Most Gene-Rich and Bacteria-Like Mitochondrial Genome.</title>
        <authorList>
            <person name="Gray M.W."/>
            <person name="Burger G."/>
            <person name="Derelle R."/>
            <person name="Klimes V."/>
            <person name="Leger M."/>
            <person name="Sarrasin M."/>
            <person name="Vlcek C."/>
            <person name="Roger A.J."/>
            <person name="Elias M."/>
            <person name="Lang B.F."/>
        </authorList>
    </citation>
    <scope>NUCLEOTIDE SEQUENCE</scope>
    <source>
        <strain evidence="4">And28</strain>
    </source>
</reference>
<accession>A0A8K0F4J7</accession>
<dbReference type="InterPro" id="IPR035980">
    <property type="entry name" value="Ribosomal_bS6_sf"/>
</dbReference>
<evidence type="ECO:0000256" key="2">
    <source>
        <dbReference type="SAM" id="MobiDB-lite"/>
    </source>
</evidence>
<dbReference type="PANTHER" id="PTHR21011:SF1">
    <property type="entry name" value="SMALL RIBOSOMAL SUBUNIT PROTEIN BS6M"/>
    <property type="match status" value="1"/>
</dbReference>
<dbReference type="Gene3D" id="3.30.70.60">
    <property type="match status" value="1"/>
</dbReference>
<dbReference type="InterPro" id="IPR014717">
    <property type="entry name" value="Transl_elong_EF1B/ribsomal_bS6"/>
</dbReference>
<evidence type="ECO:0000256" key="1">
    <source>
        <dbReference type="ARBA" id="ARBA00009512"/>
    </source>
</evidence>
<evidence type="ECO:0000313" key="5">
    <source>
        <dbReference type="Proteomes" id="UP000799049"/>
    </source>
</evidence>
<keyword evidence="4" id="KW-0687">Ribonucleoprotein</keyword>
<keyword evidence="5" id="KW-1185">Reference proteome</keyword>
<name>A0A8K0F4J7_ANDGO</name>
<dbReference type="NCBIfam" id="TIGR00166">
    <property type="entry name" value="S6"/>
    <property type="match status" value="1"/>
</dbReference>
<dbReference type="GO" id="GO:0070181">
    <property type="term" value="F:small ribosomal subunit rRNA binding"/>
    <property type="evidence" value="ECO:0007669"/>
    <property type="project" value="TreeGrafter"/>
</dbReference>
<gene>
    <name evidence="4" type="ORF">ANDGO_04075</name>
</gene>
<dbReference type="InterPro" id="IPR000529">
    <property type="entry name" value="Ribosomal_bS6"/>
</dbReference>
<keyword evidence="3" id="KW-0732">Signal</keyword>
<dbReference type="GO" id="GO:0005840">
    <property type="term" value="C:ribosome"/>
    <property type="evidence" value="ECO:0007669"/>
    <property type="project" value="UniProtKB-KW"/>
</dbReference>
<evidence type="ECO:0000256" key="3">
    <source>
        <dbReference type="SAM" id="SignalP"/>
    </source>
</evidence>
<dbReference type="EMBL" id="VRVR01000015">
    <property type="protein sequence ID" value="KAF0852812.1"/>
    <property type="molecule type" value="Genomic_DNA"/>
</dbReference>
<feature type="compositionally biased region" description="Low complexity" evidence="2">
    <location>
        <begin position="179"/>
        <end position="193"/>
    </location>
</feature>
<keyword evidence="4" id="KW-0689">Ribosomal protein</keyword>
<dbReference type="Pfam" id="PF01250">
    <property type="entry name" value="Ribosomal_S6"/>
    <property type="match status" value="1"/>
</dbReference>
<evidence type="ECO:0000313" key="4">
    <source>
        <dbReference type="EMBL" id="KAF0852812.1"/>
    </source>
</evidence>
<comment type="similarity">
    <text evidence="1">Belongs to the bacterial ribosomal protein bS6 family.</text>
</comment>
<protein>
    <submittedName>
        <fullName evidence="4">Mitochondrial ribosomal protein S6 (BS6m)</fullName>
    </submittedName>
</protein>
<dbReference type="PANTHER" id="PTHR21011">
    <property type="entry name" value="MITOCHONDRIAL 28S RIBOSOMAL PROTEIN S6"/>
    <property type="match status" value="1"/>
</dbReference>
<dbReference type="CDD" id="cd15465">
    <property type="entry name" value="bS6_mito"/>
    <property type="match status" value="1"/>
</dbReference>
<dbReference type="GO" id="GO:0006412">
    <property type="term" value="P:translation"/>
    <property type="evidence" value="ECO:0007669"/>
    <property type="project" value="InterPro"/>
</dbReference>
<dbReference type="GO" id="GO:0003735">
    <property type="term" value="F:structural constituent of ribosome"/>
    <property type="evidence" value="ECO:0007669"/>
    <property type="project" value="InterPro"/>
</dbReference>
<dbReference type="GO" id="GO:0005737">
    <property type="term" value="C:cytoplasm"/>
    <property type="evidence" value="ECO:0007669"/>
    <property type="project" value="UniProtKB-ARBA"/>
</dbReference>
<comment type="caution">
    <text evidence="4">The sequence shown here is derived from an EMBL/GenBank/DDBJ whole genome shotgun (WGS) entry which is preliminary data.</text>
</comment>
<dbReference type="AlphaFoldDB" id="A0A8K0F4J7"/>
<sequence length="193" mass="21048">MFCHYILCVVILCVLSFLLLLDSELVQVGSGEMVSYELVLVARRTDYASLLRRYSDVILSSGGLLRKFENLGIRKLSYPIKAHQQTYQAGKYLRVEFDAPPALPKELDRRLRIDEDIVRHLIVKADGFATAAAARDIPTAYPPSSSSSSSSYSSSSSPSSSHSSSAGSRHQGSNHHQHQPSSSAQSPSAPSHA</sequence>
<dbReference type="InterPro" id="IPR020814">
    <property type="entry name" value="Ribosomal_S6_plastid/chlpt"/>
</dbReference>
<feature type="compositionally biased region" description="Low complexity" evidence="2">
    <location>
        <begin position="142"/>
        <end position="165"/>
    </location>
</feature>
<proteinExistence type="inferred from homology"/>